<organism evidence="1 2">
    <name type="scientific">Vreelandella sulfidaeris</name>
    <dbReference type="NCBI Taxonomy" id="115553"/>
    <lineage>
        <taxon>Bacteria</taxon>
        <taxon>Pseudomonadati</taxon>
        <taxon>Pseudomonadota</taxon>
        <taxon>Gammaproteobacteria</taxon>
        <taxon>Oceanospirillales</taxon>
        <taxon>Halomonadaceae</taxon>
        <taxon>Vreelandella</taxon>
    </lineage>
</organism>
<name>A0A455UFR4_9GAMM</name>
<reference evidence="1 2" key="1">
    <citation type="journal article" date="2019" name="Microbiol. Resour. Announc.">
        <title>Complete Genome Sequence of Halomonas sulfidaeris Strain Esulfide1 Isolated from a Metal Sulfide Rock at a Depth of 2,200 Meters, Obtained Using Nanopore Sequencing.</title>
        <authorList>
            <person name="Saito M."/>
            <person name="Nishigata A."/>
            <person name="Galipon J."/>
            <person name="Arakawa K."/>
        </authorList>
    </citation>
    <scope>NUCLEOTIDE SEQUENCE [LARGE SCALE GENOMIC DNA]</scope>
    <source>
        <strain evidence="1 2">ATCC BAA-803</strain>
    </source>
</reference>
<proteinExistence type="predicted"/>
<evidence type="ECO:0000313" key="2">
    <source>
        <dbReference type="Proteomes" id="UP000320231"/>
    </source>
</evidence>
<accession>A0A455UFR4</accession>
<dbReference type="EMBL" id="AP019514">
    <property type="protein sequence ID" value="BBI63521.1"/>
    <property type="molecule type" value="Genomic_DNA"/>
</dbReference>
<dbReference type="AlphaFoldDB" id="A0A455UFR4"/>
<protein>
    <submittedName>
        <fullName evidence="1">Uncharacterized protein</fullName>
    </submittedName>
</protein>
<dbReference type="Proteomes" id="UP000320231">
    <property type="component" value="Chromosome"/>
</dbReference>
<dbReference type="KEGG" id="hsr:HSBAA_48270"/>
<evidence type="ECO:0000313" key="1">
    <source>
        <dbReference type="EMBL" id="BBI63521.1"/>
    </source>
</evidence>
<sequence length="263" mass="28861">MNTFLDGWFVLQTLLAEYYEKAGHGPAPNLAITNLPPDISAGADANEIGGTLPEEWQKAFKAAQKLPDGRARMALAFALGEWPVWTAGGDEQHPYLEDPKALQEAMYNTLLLISWSPGGAARTMFENSAQGQQLSWNENIDYAAYFENVNPAVKNAVEVLYQVAGLGPQADIQRINEASGVLASTHALEYWGAAGRNVVGDPEIPVFRLHGLGDHQIPYTLMPGYEDLAAKNGKEDLLRTALHWIGHQSRRKYLGGRSYEPTV</sequence>
<gene>
    <name evidence="1" type="ORF">HSBAA_48270</name>
</gene>